<dbReference type="OrthoDB" id="326261at2157"/>
<accession>A0A8J8KHG1</accession>
<dbReference type="AlphaFoldDB" id="A0A8J8KHG1"/>
<comment type="caution">
    <text evidence="1">The sequence shown here is derived from an EMBL/GenBank/DDBJ whole genome shotgun (WGS) entry which is preliminary data.</text>
</comment>
<sequence length="102" mass="11054">MSEAADVSQRSTFSTTIDVTAVLDRLGIQFLDVHDHRAIVIFDGAILNLECREGDLTALERAEITVYEPPVHGNGDTENETAATIGVIDDFVEQLDATAQPP</sequence>
<name>A0A8J8KHG1_9EURY</name>
<protein>
    <submittedName>
        <fullName evidence="1">Uncharacterized protein</fullName>
    </submittedName>
</protein>
<organism evidence="1 2">
    <name type="scientific">Haloterrigena gelatinilytica</name>
    <dbReference type="NCBI Taxonomy" id="2741724"/>
    <lineage>
        <taxon>Archaea</taxon>
        <taxon>Methanobacteriati</taxon>
        <taxon>Methanobacteriota</taxon>
        <taxon>Stenosarchaea group</taxon>
        <taxon>Halobacteria</taxon>
        <taxon>Halobacteriales</taxon>
        <taxon>Natrialbaceae</taxon>
        <taxon>Haloterrigena</taxon>
    </lineage>
</organism>
<evidence type="ECO:0000313" key="2">
    <source>
        <dbReference type="Proteomes" id="UP000728647"/>
    </source>
</evidence>
<dbReference type="Proteomes" id="UP000728647">
    <property type="component" value="Unassembled WGS sequence"/>
</dbReference>
<proteinExistence type="predicted"/>
<reference evidence="1" key="1">
    <citation type="submission" date="2020-06" db="EMBL/GenBank/DDBJ databases">
        <title>Haloterrigena sp. nov., an extremely halophilic archaeon isolated from a saline sediment.</title>
        <authorList>
            <person name="Liu B.-B."/>
        </authorList>
    </citation>
    <scope>NUCLEOTIDE SEQUENCE</scope>
    <source>
        <strain evidence="1">SYSU A121-1</strain>
    </source>
</reference>
<evidence type="ECO:0000313" key="1">
    <source>
        <dbReference type="EMBL" id="NUB93491.1"/>
    </source>
</evidence>
<dbReference type="RefSeq" id="WP_174703149.1">
    <property type="nucleotide sequence ID" value="NZ_JABURA010000002.1"/>
</dbReference>
<gene>
    <name evidence="1" type="ORF">HT576_21070</name>
</gene>
<dbReference type="EMBL" id="JABURA010000002">
    <property type="protein sequence ID" value="NUB93491.1"/>
    <property type="molecule type" value="Genomic_DNA"/>
</dbReference>